<evidence type="ECO:0000259" key="6">
    <source>
        <dbReference type="PROSITE" id="PS50198"/>
    </source>
</evidence>
<protein>
    <recommendedName>
        <fullName evidence="1">peptidylprolyl isomerase</fullName>
        <ecNumber evidence="1">5.2.1.8</ecNumber>
    </recommendedName>
</protein>
<dbReference type="Gene3D" id="3.10.50.40">
    <property type="match status" value="1"/>
</dbReference>
<dbReference type="Pfam" id="PF00160">
    <property type="entry name" value="Pro_isomerase"/>
    <property type="match status" value="1"/>
</dbReference>
<dbReference type="InterPro" id="IPR000297">
    <property type="entry name" value="PPIase_PpiC"/>
</dbReference>
<dbReference type="PROSITE" id="PS50198">
    <property type="entry name" value="PPIC_PPIASE_2"/>
    <property type="match status" value="1"/>
</dbReference>
<name>A0ABP0HSC9_9DINO</name>
<dbReference type="PANTHER" id="PTHR11071:SF561">
    <property type="entry name" value="PEPTIDYL-PROLYL CIS-TRANS ISOMERASE D-RELATED"/>
    <property type="match status" value="1"/>
</dbReference>
<dbReference type="Pfam" id="PF00639">
    <property type="entry name" value="Rotamase"/>
    <property type="match status" value="1"/>
</dbReference>
<keyword evidence="3 4" id="KW-0413">Isomerase</keyword>
<evidence type="ECO:0000256" key="1">
    <source>
        <dbReference type="ARBA" id="ARBA00013194"/>
    </source>
</evidence>
<dbReference type="PROSITE" id="PS50072">
    <property type="entry name" value="CSA_PPIASE_2"/>
    <property type="match status" value="1"/>
</dbReference>
<dbReference type="SUPFAM" id="SSF50891">
    <property type="entry name" value="Cyclophilin-like"/>
    <property type="match status" value="1"/>
</dbReference>
<dbReference type="Gene3D" id="2.40.100.10">
    <property type="entry name" value="Cyclophilin-like"/>
    <property type="match status" value="1"/>
</dbReference>
<keyword evidence="2 4" id="KW-0697">Rotamase</keyword>
<dbReference type="InterPro" id="IPR046357">
    <property type="entry name" value="PPIase_dom_sf"/>
</dbReference>
<dbReference type="Proteomes" id="UP001642484">
    <property type="component" value="Unassembled WGS sequence"/>
</dbReference>
<feature type="domain" description="PPIase cyclophilin-type" evidence="5">
    <location>
        <begin position="102"/>
        <end position="250"/>
    </location>
</feature>
<dbReference type="InterPro" id="IPR020892">
    <property type="entry name" value="Cyclophilin-type_PPIase_CS"/>
</dbReference>
<evidence type="ECO:0000259" key="5">
    <source>
        <dbReference type="PROSITE" id="PS50072"/>
    </source>
</evidence>
<dbReference type="SUPFAM" id="SSF54534">
    <property type="entry name" value="FKBP-like"/>
    <property type="match status" value="1"/>
</dbReference>
<sequence>MDTPSGQAEHLLADANDFWIKREHCVTMLADPQKNTGQAFSSFGRPFRSQFLFFRSPCVEHHARTAWLWRKEVSSPGFRSPFSSCPRTAAVVPDVVGRPRVFLDIAIDATPAGRIVCELFNDVVPKTAENFRLLCLGTRGLGKRGKPLHYKGVRFHRIVPNFVIQAGDFTHGDGTGGESVYGPTFPDENLNLKHTAPGLLSMANSGKDTNSSQFFICMKACPHLDGKHCVFGRVIDGMDVARRVESCGQEGATGVCVVDDCGEIKGSGAAISEDQAGPGLGDRSGKRKRAADLTEVQLLQIIKKHAGSKDPKDANGKEVKVTAGRAKLALANIRKKLAMTPDVPSQQRAFAAFAREVSDEVGASTTGGDLGKVTLGALAPELEEVGFSLSMGEISEPFESPEGFHLLMRIA</sequence>
<dbReference type="PANTHER" id="PTHR11071">
    <property type="entry name" value="PEPTIDYL-PROLYL CIS-TRANS ISOMERASE"/>
    <property type="match status" value="1"/>
</dbReference>
<keyword evidence="8" id="KW-1185">Reference proteome</keyword>
<evidence type="ECO:0000256" key="2">
    <source>
        <dbReference type="ARBA" id="ARBA00023110"/>
    </source>
</evidence>
<gene>
    <name evidence="7" type="ORF">CCMP2556_LOCUS2601</name>
</gene>
<dbReference type="InterPro" id="IPR002130">
    <property type="entry name" value="Cyclophilin-type_PPIase_dom"/>
</dbReference>
<accession>A0ABP0HSC9</accession>
<evidence type="ECO:0000256" key="3">
    <source>
        <dbReference type="ARBA" id="ARBA00023235"/>
    </source>
</evidence>
<dbReference type="EMBL" id="CAXAMN010001002">
    <property type="protein sequence ID" value="CAK8991805.1"/>
    <property type="molecule type" value="Genomic_DNA"/>
</dbReference>
<evidence type="ECO:0000313" key="7">
    <source>
        <dbReference type="EMBL" id="CAK8991805.1"/>
    </source>
</evidence>
<proteinExistence type="predicted"/>
<reference evidence="7 8" key="1">
    <citation type="submission" date="2024-02" db="EMBL/GenBank/DDBJ databases">
        <authorList>
            <person name="Chen Y."/>
            <person name="Shah S."/>
            <person name="Dougan E. K."/>
            <person name="Thang M."/>
            <person name="Chan C."/>
        </authorList>
    </citation>
    <scope>NUCLEOTIDE SEQUENCE [LARGE SCALE GENOMIC DNA]</scope>
</reference>
<dbReference type="PROSITE" id="PS00170">
    <property type="entry name" value="CSA_PPIASE_1"/>
    <property type="match status" value="1"/>
</dbReference>
<dbReference type="InterPro" id="IPR029000">
    <property type="entry name" value="Cyclophilin-like_dom_sf"/>
</dbReference>
<evidence type="ECO:0000313" key="8">
    <source>
        <dbReference type="Proteomes" id="UP001642484"/>
    </source>
</evidence>
<comment type="caution">
    <text evidence="7">The sequence shown here is derived from an EMBL/GenBank/DDBJ whole genome shotgun (WGS) entry which is preliminary data.</text>
</comment>
<dbReference type="PRINTS" id="PR00153">
    <property type="entry name" value="CSAPPISMRASE"/>
</dbReference>
<feature type="domain" description="PpiC" evidence="6">
    <location>
        <begin position="293"/>
        <end position="411"/>
    </location>
</feature>
<organism evidence="7 8">
    <name type="scientific">Durusdinium trenchii</name>
    <dbReference type="NCBI Taxonomy" id="1381693"/>
    <lineage>
        <taxon>Eukaryota</taxon>
        <taxon>Sar</taxon>
        <taxon>Alveolata</taxon>
        <taxon>Dinophyceae</taxon>
        <taxon>Suessiales</taxon>
        <taxon>Symbiodiniaceae</taxon>
        <taxon>Durusdinium</taxon>
    </lineage>
</organism>
<evidence type="ECO:0000256" key="4">
    <source>
        <dbReference type="PROSITE-ProRule" id="PRU00278"/>
    </source>
</evidence>
<dbReference type="EC" id="5.2.1.8" evidence="1"/>